<dbReference type="InterPro" id="IPR006162">
    <property type="entry name" value="Ppantetheine_attach_site"/>
</dbReference>
<dbReference type="SUPFAM" id="SSF56801">
    <property type="entry name" value="Acetyl-CoA synthetase-like"/>
    <property type="match status" value="1"/>
</dbReference>
<comment type="caution">
    <text evidence="5">The sequence shown here is derived from an EMBL/GenBank/DDBJ whole genome shotgun (WGS) entry which is preliminary data.</text>
</comment>
<dbReference type="PANTHER" id="PTHR45527">
    <property type="entry name" value="NONRIBOSOMAL PEPTIDE SYNTHETASE"/>
    <property type="match status" value="1"/>
</dbReference>
<dbReference type="GO" id="GO:0031177">
    <property type="term" value="F:phosphopantetheine binding"/>
    <property type="evidence" value="ECO:0007669"/>
    <property type="project" value="TreeGrafter"/>
</dbReference>
<dbReference type="GO" id="GO:0009239">
    <property type="term" value="P:enterobactin biosynthetic process"/>
    <property type="evidence" value="ECO:0007669"/>
    <property type="project" value="TreeGrafter"/>
</dbReference>
<dbReference type="Gene3D" id="3.30.559.10">
    <property type="entry name" value="Chloramphenicol acetyltransferase-like domain"/>
    <property type="match status" value="1"/>
</dbReference>
<feature type="non-terminal residue" evidence="5">
    <location>
        <position position="1"/>
    </location>
</feature>
<dbReference type="Pfam" id="PF00550">
    <property type="entry name" value="PP-binding"/>
    <property type="match status" value="1"/>
</dbReference>
<dbReference type="InterPro" id="IPR045851">
    <property type="entry name" value="AMP-bd_C_sf"/>
</dbReference>
<dbReference type="PANTHER" id="PTHR45527:SF1">
    <property type="entry name" value="FATTY ACID SYNTHASE"/>
    <property type="match status" value="1"/>
</dbReference>
<feature type="domain" description="Carrier" evidence="4">
    <location>
        <begin position="95"/>
        <end position="170"/>
    </location>
</feature>
<dbReference type="Proteomes" id="UP000004471">
    <property type="component" value="Unassembled WGS sequence"/>
</dbReference>
<gene>
    <name evidence="5" type="ORF">PSYJA_30063</name>
</gene>
<dbReference type="Gene3D" id="3.30.300.30">
    <property type="match status" value="1"/>
</dbReference>
<protein>
    <submittedName>
        <fullName evidence="5">Amino acid adenylation</fullName>
    </submittedName>
</protein>
<dbReference type="HOGENOM" id="CLU_534787_0_0_6"/>
<evidence type="ECO:0000256" key="3">
    <source>
        <dbReference type="ARBA" id="ARBA00022553"/>
    </source>
</evidence>
<keyword evidence="3" id="KW-0597">Phosphoprotein</keyword>
<dbReference type="FunFam" id="3.30.559.10:FF:000012">
    <property type="entry name" value="Non-ribosomal peptide synthetase"/>
    <property type="match status" value="1"/>
</dbReference>
<reference evidence="5 6" key="1">
    <citation type="journal article" date="2011" name="PLoS Pathog.">
        <title>Dynamic evolution of pathogenicity revealed by sequencing and comparative genomics of 19 Pseudomonas syringae isolates.</title>
        <authorList>
            <person name="Baltrus D.A."/>
            <person name="Nishimura M.T."/>
            <person name="Romanchuk A."/>
            <person name="Chang J.H."/>
            <person name="Mukhtar M.S."/>
            <person name="Cherkis K."/>
            <person name="Roach J."/>
            <person name="Grant S.R."/>
            <person name="Jones C.D."/>
            <person name="Dangl J.L."/>
        </authorList>
    </citation>
    <scope>NUCLEOTIDE SEQUENCE [LARGE SCALE GENOMIC DNA]</scope>
    <source>
        <strain evidence="6">M301072PT</strain>
    </source>
</reference>
<dbReference type="GO" id="GO:0043041">
    <property type="term" value="P:amino acid activation for nonribosomal peptide biosynthetic process"/>
    <property type="evidence" value="ECO:0007669"/>
    <property type="project" value="TreeGrafter"/>
</dbReference>
<dbReference type="Gene3D" id="1.10.1200.10">
    <property type="entry name" value="ACP-like"/>
    <property type="match status" value="1"/>
</dbReference>
<dbReference type="InterPro" id="IPR009081">
    <property type="entry name" value="PP-bd_ACP"/>
</dbReference>
<dbReference type="Pfam" id="PF00668">
    <property type="entry name" value="Condensation"/>
    <property type="match status" value="1"/>
</dbReference>
<dbReference type="SUPFAM" id="SSF47336">
    <property type="entry name" value="ACP-like"/>
    <property type="match status" value="1"/>
</dbReference>
<sequence length="503" mass="55897">NQFSQLPGIEEALVLAREDEPGQPRLVGYFTERAGAASSTVEQLRTALLARLPGYMVPGALVRLDSWPLTANGKVDRRALPVPDRTALSTSEYQAPQGDLERALALIWSELLQVERVGRHDRFFELGGHSLLAMRMVSQVRQRLSLELALGNLFADSSLIAVAHCLSAAARSQLPVIDVQPRNGPVPLSSAQQRIWFMAQMEDANSAYNVSLGLKLNGPLDSRALTRALERIVARHDSLRSRFSQEDDIAWVQAAPVTEVPRISWQDLRDQDPQALQAVIREEAAQPFDLQHDLPIRGRLLCLAEDRHVLLLTVHHIVADGWSLGVLTRELTALYQAFSQGQDDPLPALALQYGDYAVWQRNWLDDERLSHQADYWQQTLTGAPVLLTLPTDRPRPAHQDYTGASVALDLDPRLSTDLRAFCQTQSVTPFMLFMGAWAVLLARLSGQEEVVVGMPVANRRHAEIEDLIGLFVNTLAVRVDTSGEPDVVTLLERIKARVVEAQD</sequence>
<dbReference type="InterPro" id="IPR036736">
    <property type="entry name" value="ACP-like_sf"/>
</dbReference>
<evidence type="ECO:0000259" key="4">
    <source>
        <dbReference type="PROSITE" id="PS50075"/>
    </source>
</evidence>
<evidence type="ECO:0000256" key="1">
    <source>
        <dbReference type="ARBA" id="ARBA00001957"/>
    </source>
</evidence>
<dbReference type="Pfam" id="PF13193">
    <property type="entry name" value="AMP-binding_C"/>
    <property type="match status" value="1"/>
</dbReference>
<dbReference type="PROSITE" id="PS00012">
    <property type="entry name" value="PHOSPHOPANTETHEINE"/>
    <property type="match status" value="1"/>
</dbReference>
<dbReference type="InterPro" id="IPR025110">
    <property type="entry name" value="AMP-bd_C"/>
</dbReference>
<feature type="non-terminal residue" evidence="5">
    <location>
        <position position="503"/>
    </location>
</feature>
<dbReference type="PROSITE" id="PS50075">
    <property type="entry name" value="CARRIER"/>
    <property type="match status" value="1"/>
</dbReference>
<keyword evidence="2" id="KW-0596">Phosphopantetheine</keyword>
<dbReference type="CDD" id="cd19531">
    <property type="entry name" value="LCL_NRPS-like"/>
    <property type="match status" value="1"/>
</dbReference>
<dbReference type="FunFam" id="1.10.1200.10:FF:000005">
    <property type="entry name" value="Nonribosomal peptide synthetase 1"/>
    <property type="match status" value="1"/>
</dbReference>
<dbReference type="Gene3D" id="3.30.559.30">
    <property type="entry name" value="Nonribosomal peptide synthetase, condensation domain"/>
    <property type="match status" value="1"/>
</dbReference>
<dbReference type="GO" id="GO:0009366">
    <property type="term" value="C:enterobactin synthetase complex"/>
    <property type="evidence" value="ECO:0007669"/>
    <property type="project" value="TreeGrafter"/>
</dbReference>
<organism evidence="5 6">
    <name type="scientific">Pseudomonas syringae pv. japonica str. M301072</name>
    <dbReference type="NCBI Taxonomy" id="629262"/>
    <lineage>
        <taxon>Bacteria</taxon>
        <taxon>Pseudomonadati</taxon>
        <taxon>Pseudomonadota</taxon>
        <taxon>Gammaproteobacteria</taxon>
        <taxon>Pseudomonadales</taxon>
        <taxon>Pseudomonadaceae</taxon>
        <taxon>Pseudomonas</taxon>
        <taxon>Pseudomonas syringae</taxon>
    </lineage>
</organism>
<dbReference type="SUPFAM" id="SSF52777">
    <property type="entry name" value="CoA-dependent acyltransferases"/>
    <property type="match status" value="2"/>
</dbReference>
<proteinExistence type="predicted"/>
<dbReference type="GO" id="GO:0005829">
    <property type="term" value="C:cytosol"/>
    <property type="evidence" value="ECO:0007669"/>
    <property type="project" value="TreeGrafter"/>
</dbReference>
<dbReference type="EMBL" id="AEAH01001377">
    <property type="protein sequence ID" value="EGH32972.1"/>
    <property type="molecule type" value="Genomic_DNA"/>
</dbReference>
<dbReference type="GO" id="GO:0047527">
    <property type="term" value="F:2,3-dihydroxybenzoate-serine ligase activity"/>
    <property type="evidence" value="ECO:0007669"/>
    <property type="project" value="TreeGrafter"/>
</dbReference>
<evidence type="ECO:0000313" key="6">
    <source>
        <dbReference type="Proteomes" id="UP000004471"/>
    </source>
</evidence>
<name>F3FRY0_PSESX</name>
<dbReference type="AlphaFoldDB" id="F3FRY0"/>
<dbReference type="InterPro" id="IPR001242">
    <property type="entry name" value="Condensation_dom"/>
</dbReference>
<comment type="cofactor">
    <cofactor evidence="1">
        <name>pantetheine 4'-phosphate</name>
        <dbReference type="ChEBI" id="CHEBI:47942"/>
    </cofactor>
</comment>
<evidence type="ECO:0000256" key="2">
    <source>
        <dbReference type="ARBA" id="ARBA00022450"/>
    </source>
</evidence>
<accession>F3FRY0</accession>
<evidence type="ECO:0000313" key="5">
    <source>
        <dbReference type="EMBL" id="EGH32972.1"/>
    </source>
</evidence>
<dbReference type="InterPro" id="IPR023213">
    <property type="entry name" value="CAT-like_dom_sf"/>
</dbReference>